<keyword evidence="2" id="KW-0274">FAD</keyword>
<keyword evidence="4" id="KW-0560">Oxidoreductase</keyword>
<dbReference type="Gene3D" id="3.50.50.60">
    <property type="entry name" value="FAD/NAD(P)-binding domain"/>
    <property type="match status" value="2"/>
</dbReference>
<accession>A0A544W7H3</accession>
<keyword evidence="3" id="KW-0521">NADP</keyword>
<evidence type="ECO:0000256" key="4">
    <source>
        <dbReference type="ARBA" id="ARBA00023002"/>
    </source>
</evidence>
<comment type="caution">
    <text evidence="5">The sequence shown here is derived from an EMBL/GenBank/DDBJ whole genome shotgun (WGS) entry which is preliminary data.</text>
</comment>
<reference evidence="5 6" key="1">
    <citation type="submission" date="2018-10" db="EMBL/GenBank/DDBJ databases">
        <title>Draft genome of Mycobacterium hodleri strain B.</title>
        <authorList>
            <person name="Amande T.J."/>
            <person name="Mcgenity T.J."/>
        </authorList>
    </citation>
    <scope>NUCLEOTIDE SEQUENCE [LARGE SCALE GENOMIC DNA]</scope>
    <source>
        <strain evidence="5 6">B</strain>
    </source>
</reference>
<keyword evidence="1" id="KW-0285">Flavoprotein</keyword>
<gene>
    <name evidence="5" type="ORF">D8S82_03795</name>
</gene>
<dbReference type="PANTHER" id="PTHR43098">
    <property type="entry name" value="L-ORNITHINE N(5)-MONOOXYGENASE-RELATED"/>
    <property type="match status" value="1"/>
</dbReference>
<dbReference type="EMBL" id="VIFX01000003">
    <property type="protein sequence ID" value="TQR88186.1"/>
    <property type="molecule type" value="Genomic_DNA"/>
</dbReference>
<evidence type="ECO:0000313" key="5">
    <source>
        <dbReference type="EMBL" id="TQR88186.1"/>
    </source>
</evidence>
<sequence length="541" mass="60381">MNEGTSIRKVDALIVGAGFGGIAALRTLHGELGLDAIVIEKGSGIGGTWFWNRYPGALSDTESFMYQLPFEHELYQRTEWNTRYVQAPDIRRYLEDAVDHFDLRSRFQLETEMRAATFDEASQTWLIHTDKGDFEARFLITALGLLSRMNVPNFPGLDQFQGRIVHTAAWPEDLDLAGQRIGVIGNGSTGVQFMTEAAKTAGHLTSFQRTPQYSVPARNRSWTPEELAAFKATCQDRWDEFSRVKLGFGINEENERKTFSVSEEEREAIYEWAWNKGGPYTFCNETFSDLTTDRAANEEAANFIRRKISSIVNDPETARKLTPWEMFARRPICDSGYFEIFNQPNVSLVSLRDTPITHFTENGLVTSDGQLHELDVLVLATGFDAQDGSYRGLDITGRDGRTLNEHWSEGPRSHMGITVNGFPNMFMVLGPCGPFVNLPPAIGVQAKWIGRAIASLVDIPAASIELTAESEEAWLQTCRNALQGSLYLETGSWLFGNNIPGKRQVTPSNFFVAGLDSFIATANTEADNDFPSYHVHVPSTA</sequence>
<dbReference type="Pfam" id="PF13738">
    <property type="entry name" value="Pyr_redox_3"/>
    <property type="match status" value="1"/>
</dbReference>
<dbReference type="InterPro" id="IPR050775">
    <property type="entry name" value="FAD-binding_Monooxygenases"/>
</dbReference>
<evidence type="ECO:0000256" key="3">
    <source>
        <dbReference type="ARBA" id="ARBA00022857"/>
    </source>
</evidence>
<evidence type="ECO:0000313" key="6">
    <source>
        <dbReference type="Proteomes" id="UP000315759"/>
    </source>
</evidence>
<dbReference type="RefSeq" id="WP_142550787.1">
    <property type="nucleotide sequence ID" value="NZ_VIFX01000003.1"/>
</dbReference>
<dbReference type="AlphaFoldDB" id="A0A544W7H3"/>
<dbReference type="PANTHER" id="PTHR43098:SF5">
    <property type="entry name" value="DUAL-FUNCTIONAL MONOOXYGENASE_METHYLTRANSFERASE PSOF"/>
    <property type="match status" value="1"/>
</dbReference>
<name>A0A544W7H3_9MYCO</name>
<dbReference type="GO" id="GO:0016709">
    <property type="term" value="F:oxidoreductase activity, acting on paired donors, with incorporation or reduction of molecular oxygen, NAD(P)H as one donor, and incorporation of one atom of oxygen"/>
    <property type="evidence" value="ECO:0007669"/>
    <property type="project" value="UniProtKB-ARBA"/>
</dbReference>
<dbReference type="SUPFAM" id="SSF51905">
    <property type="entry name" value="FAD/NAD(P)-binding domain"/>
    <property type="match status" value="2"/>
</dbReference>
<evidence type="ECO:0000256" key="1">
    <source>
        <dbReference type="ARBA" id="ARBA00022630"/>
    </source>
</evidence>
<dbReference type="Proteomes" id="UP000315759">
    <property type="component" value="Unassembled WGS sequence"/>
</dbReference>
<evidence type="ECO:0000256" key="2">
    <source>
        <dbReference type="ARBA" id="ARBA00022827"/>
    </source>
</evidence>
<organism evidence="5 6">
    <name type="scientific">Mycolicibacterium hodleri</name>
    <dbReference type="NCBI Taxonomy" id="49897"/>
    <lineage>
        <taxon>Bacteria</taxon>
        <taxon>Bacillati</taxon>
        <taxon>Actinomycetota</taxon>
        <taxon>Actinomycetes</taxon>
        <taxon>Mycobacteriales</taxon>
        <taxon>Mycobacteriaceae</taxon>
        <taxon>Mycolicibacterium</taxon>
    </lineage>
</organism>
<dbReference type="InterPro" id="IPR036188">
    <property type="entry name" value="FAD/NAD-bd_sf"/>
</dbReference>
<protein>
    <submittedName>
        <fullName evidence="5">NAD(P)/FAD-dependent oxidoreductase</fullName>
    </submittedName>
</protein>
<keyword evidence="6" id="KW-1185">Reference proteome</keyword>
<proteinExistence type="predicted"/>